<dbReference type="GO" id="GO:0016787">
    <property type="term" value="F:hydrolase activity"/>
    <property type="evidence" value="ECO:0007669"/>
    <property type="project" value="UniProtKB-KW"/>
</dbReference>
<dbReference type="GO" id="GO:0004519">
    <property type="term" value="F:endonuclease activity"/>
    <property type="evidence" value="ECO:0007669"/>
    <property type="project" value="UniProtKB-KW"/>
</dbReference>
<dbReference type="InterPro" id="IPR035437">
    <property type="entry name" value="SNase_OB-fold_sf"/>
</dbReference>
<dbReference type="Proteomes" id="UP000556026">
    <property type="component" value="Unassembled WGS sequence"/>
</dbReference>
<keyword evidence="1" id="KW-0540">Nuclease</keyword>
<evidence type="ECO:0000313" key="7">
    <source>
        <dbReference type="Proteomes" id="UP000556026"/>
    </source>
</evidence>
<keyword evidence="3" id="KW-0378">Hydrolase</keyword>
<protein>
    <submittedName>
        <fullName evidence="6">Nuclease</fullName>
    </submittedName>
</protein>
<dbReference type="SUPFAM" id="SSF50199">
    <property type="entry name" value="Staphylococcal nuclease"/>
    <property type="match status" value="1"/>
</dbReference>
<keyword evidence="2" id="KW-0255">Endonuclease</keyword>
<dbReference type="InterPro" id="IPR016071">
    <property type="entry name" value="Staphylococal_nuclease_OB-fold"/>
</dbReference>
<evidence type="ECO:0000259" key="5">
    <source>
        <dbReference type="PROSITE" id="PS50830"/>
    </source>
</evidence>
<comment type="caution">
    <text evidence="6">The sequence shown here is derived from an EMBL/GenBank/DDBJ whole genome shotgun (WGS) entry which is preliminary data.</text>
</comment>
<keyword evidence="4" id="KW-0732">Signal</keyword>
<proteinExistence type="predicted"/>
<evidence type="ECO:0000256" key="1">
    <source>
        <dbReference type="ARBA" id="ARBA00022722"/>
    </source>
</evidence>
<name>A0A6V8MPU5_9BACT</name>
<evidence type="ECO:0000256" key="4">
    <source>
        <dbReference type="SAM" id="SignalP"/>
    </source>
</evidence>
<organism evidence="6 7">
    <name type="scientific">Geomonas silvestris</name>
    <dbReference type="NCBI Taxonomy" id="2740184"/>
    <lineage>
        <taxon>Bacteria</taxon>
        <taxon>Pseudomonadati</taxon>
        <taxon>Thermodesulfobacteriota</taxon>
        <taxon>Desulfuromonadia</taxon>
        <taxon>Geobacterales</taxon>
        <taxon>Geobacteraceae</taxon>
        <taxon>Geomonas</taxon>
    </lineage>
</organism>
<dbReference type="SMART" id="SM00318">
    <property type="entry name" value="SNc"/>
    <property type="match status" value="1"/>
</dbReference>
<dbReference type="EMBL" id="BLXX01000022">
    <property type="protein sequence ID" value="GFO61897.1"/>
    <property type="molecule type" value="Genomic_DNA"/>
</dbReference>
<gene>
    <name evidence="6" type="ORF">GMST_42220</name>
</gene>
<sequence length="196" mass="22276">MIVRFCRTILLICLLCAVAAPAFAQPETPPNSIIEGLVVGISEGDLITVNSFGTEIKVRLYGIATPQTAKVDKFTGWSKPGQPYAEEAFRALSLKVLHQMVRVDIRRTVVLQQDREQRQFALAVVYLDGRNINLEMVAEGWAWAYKKLVTGPDFHAYLFAERRARARRVGLWDQDAPQPPWEFKPKLRVNPRHYSP</sequence>
<dbReference type="PROSITE" id="PS50830">
    <property type="entry name" value="TNASE_3"/>
    <property type="match status" value="1"/>
</dbReference>
<feature type="chain" id="PRO_5027899133" evidence="4">
    <location>
        <begin position="25"/>
        <end position="196"/>
    </location>
</feature>
<feature type="domain" description="TNase-like" evidence="5">
    <location>
        <begin position="32"/>
        <end position="174"/>
    </location>
</feature>
<dbReference type="AlphaFoldDB" id="A0A6V8MPU5"/>
<evidence type="ECO:0000313" key="6">
    <source>
        <dbReference type="EMBL" id="GFO61897.1"/>
    </source>
</evidence>
<dbReference type="Pfam" id="PF00565">
    <property type="entry name" value="SNase"/>
    <property type="match status" value="1"/>
</dbReference>
<keyword evidence="7" id="KW-1185">Reference proteome</keyword>
<accession>A0A6V8MPU5</accession>
<evidence type="ECO:0000256" key="2">
    <source>
        <dbReference type="ARBA" id="ARBA00022759"/>
    </source>
</evidence>
<dbReference type="PANTHER" id="PTHR12302:SF3">
    <property type="entry name" value="SERINE_THREONINE-PROTEIN KINASE 31"/>
    <property type="match status" value="1"/>
</dbReference>
<feature type="signal peptide" evidence="4">
    <location>
        <begin position="1"/>
        <end position="24"/>
    </location>
</feature>
<dbReference type="Gene3D" id="2.40.50.90">
    <property type="match status" value="1"/>
</dbReference>
<dbReference type="PANTHER" id="PTHR12302">
    <property type="entry name" value="EBNA2 BINDING PROTEIN P100"/>
    <property type="match status" value="1"/>
</dbReference>
<evidence type="ECO:0000256" key="3">
    <source>
        <dbReference type="ARBA" id="ARBA00022801"/>
    </source>
</evidence>
<reference evidence="7" key="1">
    <citation type="submission" date="2020-06" db="EMBL/GenBank/DDBJ databases">
        <title>Draft genomic sequence of Geomonas sp. Red330.</title>
        <authorList>
            <person name="Itoh H."/>
            <person name="Zhenxing X."/>
            <person name="Ushijima N."/>
            <person name="Masuda Y."/>
            <person name="Shiratori Y."/>
            <person name="Senoo K."/>
        </authorList>
    </citation>
    <scope>NUCLEOTIDE SEQUENCE [LARGE SCALE GENOMIC DNA]</scope>
    <source>
        <strain evidence="7">Red330</strain>
    </source>
</reference>